<sequence length="197" mass="22949">MEQDFLTLYDDFTLGVAAYKRLKHKTFIFCYLNEQGKKLDNFDVKNYGKIIHEVYPELEEFGLVDQLEEVYQTGQQIIIPFSAYSAFPNKTIFRANKIKKVGKDMIINIYNDESETYSYIKDIKKNNNKVNEALAILSHQIRGDVSTSLGLIELHKQKLIEPNRLECSLDLVKKNLENIDFTIHDLVDVLFKKTTDE</sequence>
<name>A0ABX8GYB8_9BACT</name>
<dbReference type="Proteomes" id="UP000682802">
    <property type="component" value="Chromosome 1"/>
</dbReference>
<gene>
    <name evidence="1" type="ORF">KM029_06655</name>
</gene>
<keyword evidence="2" id="KW-1185">Reference proteome</keyword>
<evidence type="ECO:0000313" key="1">
    <source>
        <dbReference type="EMBL" id="QWG08611.1"/>
    </source>
</evidence>
<evidence type="ECO:0000313" key="2">
    <source>
        <dbReference type="Proteomes" id="UP000682802"/>
    </source>
</evidence>
<accession>A0ABX8GYB8</accession>
<dbReference type="RefSeq" id="WP_144072525.1">
    <property type="nucleotide sequence ID" value="NZ_CP076128.1"/>
</dbReference>
<dbReference type="EMBL" id="CP076128">
    <property type="protein sequence ID" value="QWG08611.1"/>
    <property type="molecule type" value="Genomic_DNA"/>
</dbReference>
<evidence type="ECO:0008006" key="3">
    <source>
        <dbReference type="Google" id="ProtNLM"/>
    </source>
</evidence>
<organism evidence="1 2">
    <name type="scientific">Flammeovirga kamogawensis</name>
    <dbReference type="NCBI Taxonomy" id="373891"/>
    <lineage>
        <taxon>Bacteria</taxon>
        <taxon>Pseudomonadati</taxon>
        <taxon>Bacteroidota</taxon>
        <taxon>Cytophagia</taxon>
        <taxon>Cytophagales</taxon>
        <taxon>Flammeovirgaceae</taxon>
        <taxon>Flammeovirga</taxon>
    </lineage>
</organism>
<reference evidence="1 2" key="1">
    <citation type="submission" date="2021-05" db="EMBL/GenBank/DDBJ databases">
        <title>Comparative genomic studies on the polysaccharide-degrading batcterial strains of the Flammeovirga genus.</title>
        <authorList>
            <person name="Zewei F."/>
            <person name="Zheng Z."/>
            <person name="Yu L."/>
            <person name="Ruyue G."/>
            <person name="Yanhong M."/>
            <person name="Yuanyuan C."/>
            <person name="Jingyan G."/>
            <person name="Wenjun H."/>
        </authorList>
    </citation>
    <scope>NUCLEOTIDE SEQUENCE [LARGE SCALE GENOMIC DNA]</scope>
    <source>
        <strain evidence="1 2">YS10</strain>
    </source>
</reference>
<protein>
    <recommendedName>
        <fullName evidence="3">Signal transduction histidine kinase dimerisation/phosphoacceptor domain-containing protein</fullName>
    </recommendedName>
</protein>
<proteinExistence type="predicted"/>